<evidence type="ECO:0000313" key="6">
    <source>
        <dbReference type="EMBL" id="EPZ32911.1"/>
    </source>
</evidence>
<dbReference type="PANTHER" id="PTHR11380">
    <property type="entry name" value="TRANSCRIPTION INITIATION FACTOR TFIID/SUPT3-RELATED"/>
    <property type="match status" value="1"/>
</dbReference>
<protein>
    <submittedName>
        <fullName evidence="7">TFIID-18kDa-domain-containing protein</fullName>
    </submittedName>
    <submittedName>
        <fullName evidence="6">Transcription initiation factor IID, 18kDa subunit domain-containing protein</fullName>
    </submittedName>
</protein>
<reference evidence="7" key="3">
    <citation type="submission" date="2018-08" db="EMBL/GenBank/DDBJ databases">
        <title>Leveraging single-cell genomics to expand the Fungal Tree of Life.</title>
        <authorList>
            <consortium name="DOE Joint Genome Institute"/>
            <person name="Ahrendt S.R."/>
            <person name="Quandt C.A."/>
            <person name="Ciobanu D."/>
            <person name="Clum A."/>
            <person name="Salamov A."/>
            <person name="Andreopoulos B."/>
            <person name="Cheng J.-F."/>
            <person name="Woyke T."/>
            <person name="Pelin A."/>
            <person name="Henrissat B."/>
            <person name="Reynolds N."/>
            <person name="Benny G.L."/>
            <person name="Smith M.E."/>
            <person name="James T.Y."/>
            <person name="Grigoriev I.V."/>
        </authorList>
    </citation>
    <scope>NUCLEOTIDE SEQUENCE</scope>
    <source>
        <strain evidence="7">CSF55</strain>
    </source>
</reference>
<dbReference type="Gene3D" id="1.10.20.10">
    <property type="entry name" value="Histone, subunit A"/>
    <property type="match status" value="1"/>
</dbReference>
<organism evidence="6 8">
    <name type="scientific">Rozella allomycis (strain CSF55)</name>
    <dbReference type="NCBI Taxonomy" id="988480"/>
    <lineage>
        <taxon>Eukaryota</taxon>
        <taxon>Fungi</taxon>
        <taxon>Fungi incertae sedis</taxon>
        <taxon>Cryptomycota</taxon>
        <taxon>Cryptomycota incertae sedis</taxon>
        <taxon>Rozella</taxon>
    </lineage>
</organism>
<dbReference type="GO" id="GO:0046982">
    <property type="term" value="F:protein heterodimerization activity"/>
    <property type="evidence" value="ECO:0007669"/>
    <property type="project" value="InterPro"/>
</dbReference>
<dbReference type="GO" id="GO:0007124">
    <property type="term" value="P:pseudohyphal growth"/>
    <property type="evidence" value="ECO:0007669"/>
    <property type="project" value="EnsemblFungi"/>
</dbReference>
<dbReference type="GO" id="GO:0005634">
    <property type="term" value="C:nucleus"/>
    <property type="evidence" value="ECO:0007669"/>
    <property type="project" value="UniProtKB-SubCell"/>
</dbReference>
<dbReference type="AlphaFoldDB" id="A0A075ARJ3"/>
<dbReference type="GO" id="GO:0000124">
    <property type="term" value="C:SAGA complex"/>
    <property type="evidence" value="ECO:0007669"/>
    <property type="project" value="EnsemblFungi"/>
</dbReference>
<dbReference type="Proteomes" id="UP000030755">
    <property type="component" value="Unassembled WGS sequence"/>
</dbReference>
<dbReference type="PANTHER" id="PTHR11380:SF16">
    <property type="entry name" value="TRANSCRIPTION INITIATION PROTEIN SPT3 HOMOLOG"/>
    <property type="match status" value="1"/>
</dbReference>
<evidence type="ECO:0000313" key="7">
    <source>
        <dbReference type="EMBL" id="RKP20160.1"/>
    </source>
</evidence>
<dbReference type="Pfam" id="PF02269">
    <property type="entry name" value="TFIID-18kDa"/>
    <property type="match status" value="1"/>
</dbReference>
<dbReference type="Proteomes" id="UP000281549">
    <property type="component" value="Unassembled WGS sequence"/>
</dbReference>
<evidence type="ECO:0000256" key="4">
    <source>
        <dbReference type="ARBA" id="ARBA00023242"/>
    </source>
</evidence>
<dbReference type="InterPro" id="IPR003195">
    <property type="entry name" value="TFIID_TAF13"/>
</dbReference>
<evidence type="ECO:0000256" key="3">
    <source>
        <dbReference type="ARBA" id="ARBA00023163"/>
    </source>
</evidence>
<keyword evidence="6" id="KW-0396">Initiation factor</keyword>
<sequence>MMYTFGDVRRCLPEVSKLVEDIVRDQIINLVIMSKTNSKAIQAAALAQKRSSRFISSDDLMFLVRSDKSKLSRIKEYIFWKEVRKNMKGTDEVGLAEGAAPEKKNKRKHITVGWNFLESFQEFVQDESDFPKGASLDESFKKRLEENDKVTRNMSREEYMDYADCRSASFYAKKSKRFKEWINLGAYIDVKASEEVFELLGYLCWESVKTITENALIVKWDELMAERKNQLNNVDIGLFAAPLEQRPIQPSHIMEAYRRLQKSKDVSAPRKCLKRVRLF</sequence>
<evidence type="ECO:0000313" key="9">
    <source>
        <dbReference type="Proteomes" id="UP000281549"/>
    </source>
</evidence>
<dbReference type="EMBL" id="KE561096">
    <property type="protein sequence ID" value="EPZ32911.1"/>
    <property type="molecule type" value="Genomic_DNA"/>
</dbReference>
<accession>A0A075ARJ3</accession>
<keyword evidence="6" id="KW-0648">Protein biosynthesis</keyword>
<evidence type="ECO:0000256" key="1">
    <source>
        <dbReference type="ARBA" id="ARBA00004123"/>
    </source>
</evidence>
<keyword evidence="4" id="KW-0539">Nucleus</keyword>
<dbReference type="CDD" id="cd22926">
    <property type="entry name" value="HFD_SPT3"/>
    <property type="match status" value="1"/>
</dbReference>
<dbReference type="InterPro" id="IPR009072">
    <property type="entry name" value="Histone-fold"/>
</dbReference>
<comment type="subcellular location">
    <subcellularLocation>
        <location evidence="1">Nucleus</location>
    </subcellularLocation>
</comment>
<name>A0A075ARJ3_ROZAC</name>
<dbReference type="OrthoDB" id="66982at2759"/>
<reference evidence="9" key="2">
    <citation type="journal article" date="2018" name="Nat. Microbiol.">
        <title>Leveraging single-cell genomics to expand the fungal tree of life.</title>
        <authorList>
            <person name="Ahrendt S.R."/>
            <person name="Quandt C.A."/>
            <person name="Ciobanu D."/>
            <person name="Clum A."/>
            <person name="Salamov A."/>
            <person name="Andreopoulos B."/>
            <person name="Cheng J.F."/>
            <person name="Woyke T."/>
            <person name="Pelin A."/>
            <person name="Henrissat B."/>
            <person name="Reynolds N.K."/>
            <person name="Benny G.L."/>
            <person name="Smith M.E."/>
            <person name="James T.Y."/>
            <person name="Grigoriev I.V."/>
        </authorList>
    </citation>
    <scope>NUCLEOTIDE SEQUENCE [LARGE SCALE GENOMIC DNA]</scope>
    <source>
        <strain evidence="9">CSF55</strain>
    </source>
</reference>
<dbReference type="GO" id="GO:0003743">
    <property type="term" value="F:translation initiation factor activity"/>
    <property type="evidence" value="ECO:0007669"/>
    <property type="project" value="UniProtKB-KW"/>
</dbReference>
<dbReference type="GO" id="GO:0006325">
    <property type="term" value="P:chromatin organization"/>
    <property type="evidence" value="ECO:0007669"/>
    <property type="project" value="EnsemblFungi"/>
</dbReference>
<comment type="similarity">
    <text evidence="5">Belongs to the SPT3 family.</text>
</comment>
<evidence type="ECO:0000313" key="8">
    <source>
        <dbReference type="Proteomes" id="UP000030755"/>
    </source>
</evidence>
<evidence type="ECO:0000256" key="5">
    <source>
        <dbReference type="ARBA" id="ARBA00061274"/>
    </source>
</evidence>
<dbReference type="HOGENOM" id="CLU_038706_1_1_1"/>
<gene>
    <name evidence="6" type="ORF">O9G_002829</name>
    <name evidence="7" type="ORF">ROZALSC1DRAFT_28323</name>
</gene>
<keyword evidence="3" id="KW-0804">Transcription</keyword>
<keyword evidence="8" id="KW-1185">Reference proteome</keyword>
<dbReference type="GO" id="GO:0006357">
    <property type="term" value="P:regulation of transcription by RNA polymerase II"/>
    <property type="evidence" value="ECO:0007669"/>
    <property type="project" value="EnsemblFungi"/>
</dbReference>
<dbReference type="GO" id="GO:0005829">
    <property type="term" value="C:cytosol"/>
    <property type="evidence" value="ECO:0007669"/>
    <property type="project" value="EnsemblFungi"/>
</dbReference>
<dbReference type="GO" id="GO:0003712">
    <property type="term" value="F:transcription coregulator activity"/>
    <property type="evidence" value="ECO:0007669"/>
    <property type="project" value="EnsemblFungi"/>
</dbReference>
<proteinExistence type="inferred from homology"/>
<keyword evidence="2" id="KW-0805">Transcription regulation</keyword>
<dbReference type="STRING" id="988480.A0A075ARJ3"/>
<evidence type="ECO:0000256" key="2">
    <source>
        <dbReference type="ARBA" id="ARBA00023015"/>
    </source>
</evidence>
<dbReference type="EMBL" id="ML005103">
    <property type="protein sequence ID" value="RKP20160.1"/>
    <property type="molecule type" value="Genomic_DNA"/>
</dbReference>
<reference evidence="6 8" key="1">
    <citation type="journal article" date="2013" name="Curr. Biol.">
        <title>Shared signatures of parasitism and phylogenomics unite Cryptomycota and microsporidia.</title>
        <authorList>
            <person name="James T.Y."/>
            <person name="Pelin A."/>
            <person name="Bonen L."/>
            <person name="Ahrendt S."/>
            <person name="Sain D."/>
            <person name="Corradi N."/>
            <person name="Stajich J.E."/>
        </authorList>
    </citation>
    <scope>NUCLEOTIDE SEQUENCE [LARGE SCALE GENOMIC DNA]</scope>
    <source>
        <strain evidence="6">CSF55</strain>
        <strain evidence="6">CSF55</strain>
    </source>
</reference>
<dbReference type="GO" id="GO:0006366">
    <property type="term" value="P:transcription by RNA polymerase II"/>
    <property type="evidence" value="ECO:0007669"/>
    <property type="project" value="EnsemblFungi"/>
</dbReference>
<dbReference type="GO" id="GO:0046695">
    <property type="term" value="C:SLIK (SAGA-like) complex"/>
    <property type="evidence" value="ECO:0007669"/>
    <property type="project" value="EnsemblFungi"/>
</dbReference>
<dbReference type="OMA" id="QFQIDAP"/>
<dbReference type="GO" id="GO:0001403">
    <property type="term" value="P:invasive growth in response to glucose limitation"/>
    <property type="evidence" value="ECO:0007669"/>
    <property type="project" value="EnsemblFungi"/>
</dbReference>